<dbReference type="RefSeq" id="WP_140841701.1">
    <property type="nucleotide sequence ID" value="NZ_RCZI01000002.1"/>
</dbReference>
<dbReference type="PROSITE" id="PS51257">
    <property type="entry name" value="PROKAR_LIPOPROTEIN"/>
    <property type="match status" value="1"/>
</dbReference>
<dbReference type="SUPFAM" id="SSF52096">
    <property type="entry name" value="ClpP/crotonase"/>
    <property type="match status" value="1"/>
</dbReference>
<dbReference type="Gene3D" id="2.30.42.10">
    <property type="match status" value="1"/>
</dbReference>
<dbReference type="GO" id="GO:0007165">
    <property type="term" value="P:signal transduction"/>
    <property type="evidence" value="ECO:0007669"/>
    <property type="project" value="TreeGrafter"/>
</dbReference>
<keyword evidence="2" id="KW-0732">Signal</keyword>
<feature type="region of interest" description="Disordered" evidence="1">
    <location>
        <begin position="36"/>
        <end position="57"/>
    </location>
</feature>
<proteinExistence type="predicted"/>
<dbReference type="InterPro" id="IPR041613">
    <property type="entry name" value="Pept_S41_N"/>
</dbReference>
<dbReference type="PANTHER" id="PTHR32060">
    <property type="entry name" value="TAIL-SPECIFIC PROTEASE"/>
    <property type="match status" value="1"/>
</dbReference>
<feature type="domain" description="PDZ" evidence="4">
    <location>
        <begin position="183"/>
        <end position="219"/>
    </location>
</feature>
<evidence type="ECO:0000259" key="4">
    <source>
        <dbReference type="Pfam" id="PF17820"/>
    </source>
</evidence>
<accession>A0A502DYE8</accession>
<sequence length="529" mass="55027">MKNRNPDAAVRVLLQCAAFAAVLSLAGCGGGGGGEGAASGIAAPVPPTPGIDLPGPQQLADAGSVADSCAAPRTGTNPATGLPFADRRGTLADEKTWVRSWIDRTYLWYDEVPSNLAAADYATPTSYFDALKTPALTASGRPKDRFHYTYRTPAYQDLLQSTESGYGAEFAYLSRTPPRLIRVAYTEPGSPAAQAGIVRGDTLLAIDGIDAVGAGSQADVDRLNAALAPPADGISHGFTLRSADGNTRTVNLASARIERSPVQNVRTIDTPTGRVGYLQFNDHVEKAEAQLVAAFEQLRAAGVVDLVLDMRYNSGGLLAIASEAASMIAPAAVTQGAVFERLNFNRKNPFGLSASQSSLPFYATTRGYSVPAGRTLPRLGLSHVTVLTGPDTCSASESVVNGLRGVGVTVDLIGAATCGKPYGFYPEDNCGTTYFAIQFQGVNAKGFGDYGDGMAPTCTVADDFDRALGDVAEGRLAAALNHRATGACPVTASARRSASASPPVAADGAPYLERSAPRADRLVRPADFN</sequence>
<dbReference type="InterPro" id="IPR036034">
    <property type="entry name" value="PDZ_sf"/>
</dbReference>
<feature type="domain" description="Tail specific protease" evidence="3">
    <location>
        <begin position="274"/>
        <end position="420"/>
    </location>
</feature>
<dbReference type="EMBL" id="RCZI01000002">
    <property type="protein sequence ID" value="TPG29311.1"/>
    <property type="molecule type" value="Genomic_DNA"/>
</dbReference>
<dbReference type="GO" id="GO:0006508">
    <property type="term" value="P:proteolysis"/>
    <property type="evidence" value="ECO:0007669"/>
    <property type="project" value="InterPro"/>
</dbReference>
<feature type="signal peptide" evidence="2">
    <location>
        <begin position="1"/>
        <end position="20"/>
    </location>
</feature>
<dbReference type="Gene3D" id="3.90.226.10">
    <property type="entry name" value="2-enoyl-CoA Hydratase, Chain A, domain 1"/>
    <property type="match status" value="1"/>
</dbReference>
<evidence type="ECO:0000313" key="6">
    <source>
        <dbReference type="EMBL" id="TPG29311.1"/>
    </source>
</evidence>
<dbReference type="PANTHER" id="PTHR32060:SF30">
    <property type="entry name" value="CARBOXY-TERMINAL PROCESSING PROTEASE CTPA"/>
    <property type="match status" value="1"/>
</dbReference>
<feature type="compositionally biased region" description="Low complexity" evidence="1">
    <location>
        <begin position="498"/>
        <end position="510"/>
    </location>
</feature>
<feature type="chain" id="PRO_5021379335" evidence="2">
    <location>
        <begin position="21"/>
        <end position="529"/>
    </location>
</feature>
<dbReference type="Pfam" id="PF03572">
    <property type="entry name" value="Peptidase_S41"/>
    <property type="match status" value="1"/>
</dbReference>
<organism evidence="6 7">
    <name type="scientific">Variovorax guangxiensis</name>
    <dbReference type="NCBI Taxonomy" id="1775474"/>
    <lineage>
        <taxon>Bacteria</taxon>
        <taxon>Pseudomonadati</taxon>
        <taxon>Pseudomonadota</taxon>
        <taxon>Betaproteobacteria</taxon>
        <taxon>Burkholderiales</taxon>
        <taxon>Comamonadaceae</taxon>
        <taxon>Variovorax</taxon>
    </lineage>
</organism>
<dbReference type="GO" id="GO:0030288">
    <property type="term" value="C:outer membrane-bounded periplasmic space"/>
    <property type="evidence" value="ECO:0007669"/>
    <property type="project" value="TreeGrafter"/>
</dbReference>
<evidence type="ECO:0000256" key="2">
    <source>
        <dbReference type="SAM" id="SignalP"/>
    </source>
</evidence>
<dbReference type="Gene3D" id="3.30.750.170">
    <property type="match status" value="1"/>
</dbReference>
<feature type="domain" description="Peptidase S41 N-terminal" evidence="5">
    <location>
        <begin position="94"/>
        <end position="135"/>
    </location>
</feature>
<dbReference type="InterPro" id="IPR005151">
    <property type="entry name" value="Tail-specific_protease"/>
</dbReference>
<dbReference type="GO" id="GO:0008236">
    <property type="term" value="F:serine-type peptidase activity"/>
    <property type="evidence" value="ECO:0007669"/>
    <property type="project" value="InterPro"/>
</dbReference>
<dbReference type="OrthoDB" id="7168509at2"/>
<name>A0A502DYE8_9BURK</name>
<evidence type="ECO:0000259" key="5">
    <source>
        <dbReference type="Pfam" id="PF18294"/>
    </source>
</evidence>
<dbReference type="AlphaFoldDB" id="A0A502DYE8"/>
<dbReference type="SUPFAM" id="SSF50156">
    <property type="entry name" value="PDZ domain-like"/>
    <property type="match status" value="1"/>
</dbReference>
<dbReference type="InterPro" id="IPR029045">
    <property type="entry name" value="ClpP/crotonase-like_dom_sf"/>
</dbReference>
<dbReference type="GO" id="GO:0004175">
    <property type="term" value="F:endopeptidase activity"/>
    <property type="evidence" value="ECO:0007669"/>
    <property type="project" value="TreeGrafter"/>
</dbReference>
<evidence type="ECO:0000256" key="1">
    <source>
        <dbReference type="SAM" id="MobiDB-lite"/>
    </source>
</evidence>
<reference evidence="6 7" key="1">
    <citation type="journal article" date="2019" name="Environ. Microbiol.">
        <title>Species interactions and distinct microbial communities in high Arctic permafrost affected cryosols are associated with the CH4 and CO2 gas fluxes.</title>
        <authorList>
            <person name="Altshuler I."/>
            <person name="Hamel J."/>
            <person name="Turney S."/>
            <person name="Magnuson E."/>
            <person name="Levesque R."/>
            <person name="Greer C."/>
            <person name="Whyte L.G."/>
        </authorList>
    </citation>
    <scope>NUCLEOTIDE SEQUENCE [LARGE SCALE GENOMIC DNA]</scope>
    <source>
        <strain evidence="6 7">S06.C</strain>
    </source>
</reference>
<dbReference type="Proteomes" id="UP000319212">
    <property type="component" value="Unassembled WGS sequence"/>
</dbReference>
<protein>
    <submittedName>
        <fullName evidence="6">Peptidase S41</fullName>
    </submittedName>
</protein>
<feature type="compositionally biased region" description="Basic and acidic residues" evidence="1">
    <location>
        <begin position="515"/>
        <end position="529"/>
    </location>
</feature>
<feature type="region of interest" description="Disordered" evidence="1">
    <location>
        <begin position="498"/>
        <end position="529"/>
    </location>
</feature>
<dbReference type="Pfam" id="PF17820">
    <property type="entry name" value="PDZ_6"/>
    <property type="match status" value="1"/>
</dbReference>
<gene>
    <name evidence="6" type="ORF">EAH82_11290</name>
</gene>
<comment type="caution">
    <text evidence="6">The sequence shown here is derived from an EMBL/GenBank/DDBJ whole genome shotgun (WGS) entry which is preliminary data.</text>
</comment>
<evidence type="ECO:0000313" key="7">
    <source>
        <dbReference type="Proteomes" id="UP000319212"/>
    </source>
</evidence>
<dbReference type="Pfam" id="PF18294">
    <property type="entry name" value="Pept_S41_N"/>
    <property type="match status" value="1"/>
</dbReference>
<evidence type="ECO:0000259" key="3">
    <source>
        <dbReference type="Pfam" id="PF03572"/>
    </source>
</evidence>
<dbReference type="InterPro" id="IPR041489">
    <property type="entry name" value="PDZ_6"/>
</dbReference>